<dbReference type="GO" id="GO:0046872">
    <property type="term" value="F:metal ion binding"/>
    <property type="evidence" value="ECO:0007669"/>
    <property type="project" value="TreeGrafter"/>
</dbReference>
<name>A0A447V702_9ENTR</name>
<dbReference type="SUPFAM" id="SSF55154">
    <property type="entry name" value="CYTH-like phosphatases"/>
    <property type="match status" value="1"/>
</dbReference>
<dbReference type="Gene3D" id="2.40.320.10">
    <property type="entry name" value="Hypothetical Protein Pfu-838710-001"/>
    <property type="match status" value="1"/>
</dbReference>
<dbReference type="KEGG" id="clap:NCTC11466_03965"/>
<dbReference type="EMBL" id="LR134201">
    <property type="protein sequence ID" value="VEC01039.1"/>
    <property type="molecule type" value="Genomic_DNA"/>
</dbReference>
<dbReference type="InterPro" id="IPR039013">
    <property type="entry name" value="YgiF"/>
</dbReference>
<sequence>MSYYYRPNRRYLVRQEIAWCDVNKSKEDMAQEIELKFIVNPAALDALRNKLNDLPGEHSAPRQLLNIYYETADNQLRRHDMGLRIRGDAGRYEMTMKIAGRVTGGLHQRPEYNVELSKPELDLALLPAEVWPEGLDVTALQADVKPLFSTDFAREKWVVTHGASRIELALDLGEVKAGEHHTPICELELELLSGETADLLALAESLVTEPGLRQGSLSKAARGYHLAQGNAAREVKPLGVLYPPAKATVEQGLEGSLELALGHWLYHEELWLSGVKGAKQQIIDAIGLVRHALALFGGLIPRKASTHLREQLIALEARFAGDEKAEAIIYSAQASSAKLALTRWLVERQWQAFIDEKGRAKLDGSFKRFADTHLSRHAAELKETFQRPLGDSYADQLPRLARETDSIRLLAGVYSDAQTQPWLENWQGLRYAIVTRQRIEIEHYRNEAISQAPFWLHSGK</sequence>
<dbReference type="PANTHER" id="PTHR39569:SF1">
    <property type="entry name" value="INORGANIC TRIPHOSPHATASE"/>
    <property type="match status" value="1"/>
</dbReference>
<evidence type="ECO:0000259" key="1">
    <source>
        <dbReference type="PROSITE" id="PS51707"/>
    </source>
</evidence>
<accession>A0A447V702</accession>
<evidence type="ECO:0000313" key="4">
    <source>
        <dbReference type="Proteomes" id="UP000274122"/>
    </source>
</evidence>
<dbReference type="PROSITE" id="PS51707">
    <property type="entry name" value="CYTH"/>
    <property type="match status" value="1"/>
</dbReference>
<dbReference type="FunFam" id="2.40.320.10:FF:000002">
    <property type="entry name" value="Adenylate cyclase"/>
    <property type="match status" value="1"/>
</dbReference>
<gene>
    <name evidence="3" type="ORF">NCTC11466_03965</name>
</gene>
<dbReference type="PANTHER" id="PTHR39569">
    <property type="entry name" value="INORGANIC TRIPHOSPHATASE"/>
    <property type="match status" value="1"/>
</dbReference>
<reference evidence="3 4" key="1">
    <citation type="submission" date="2018-12" db="EMBL/GenBank/DDBJ databases">
        <authorList>
            <consortium name="Pathogen Informatics"/>
        </authorList>
    </citation>
    <scope>NUCLEOTIDE SEQUENCE [LARGE SCALE GENOMIC DNA]</scope>
    <source>
        <strain evidence="3 4">NCTC11466</strain>
    </source>
</reference>
<dbReference type="Pfam" id="PF05235">
    <property type="entry name" value="CHAD"/>
    <property type="match status" value="1"/>
</dbReference>
<evidence type="ECO:0000259" key="2">
    <source>
        <dbReference type="PROSITE" id="PS51708"/>
    </source>
</evidence>
<dbReference type="CDD" id="cd07756">
    <property type="entry name" value="CYTH-like_Pase_CHAD"/>
    <property type="match status" value="1"/>
</dbReference>
<evidence type="ECO:0000313" key="3">
    <source>
        <dbReference type="EMBL" id="VEC01039.1"/>
    </source>
</evidence>
<feature type="domain" description="CYTH" evidence="1">
    <location>
        <begin position="30"/>
        <end position="230"/>
    </location>
</feature>
<keyword evidence="4" id="KW-1185">Reference proteome</keyword>
<feature type="domain" description="CHAD" evidence="2">
    <location>
        <begin position="246"/>
        <end position="460"/>
    </location>
</feature>
<dbReference type="InterPro" id="IPR023577">
    <property type="entry name" value="CYTH_domain"/>
</dbReference>
<proteinExistence type="predicted"/>
<dbReference type="SMART" id="SM01118">
    <property type="entry name" value="CYTH"/>
    <property type="match status" value="1"/>
</dbReference>
<dbReference type="PROSITE" id="PS51708">
    <property type="entry name" value="CHAD"/>
    <property type="match status" value="1"/>
</dbReference>
<dbReference type="Pfam" id="PF01928">
    <property type="entry name" value="CYTH"/>
    <property type="match status" value="1"/>
</dbReference>
<dbReference type="InterPro" id="IPR007899">
    <property type="entry name" value="CHAD_dom"/>
</dbReference>
<dbReference type="InterPro" id="IPR033469">
    <property type="entry name" value="CYTH-like_dom_sf"/>
</dbReference>
<protein>
    <submittedName>
        <fullName evidence="3">Uncharacterized conserved protein</fullName>
    </submittedName>
</protein>
<dbReference type="AlphaFoldDB" id="A0A447V702"/>
<dbReference type="Proteomes" id="UP000274122">
    <property type="component" value="Chromosome"/>
</dbReference>
<organism evidence="3 4">
    <name type="scientific">Cedecea lapagei</name>
    <dbReference type="NCBI Taxonomy" id="158823"/>
    <lineage>
        <taxon>Bacteria</taxon>
        <taxon>Pseudomonadati</taxon>
        <taxon>Pseudomonadota</taxon>
        <taxon>Gammaproteobacteria</taxon>
        <taxon>Enterobacterales</taxon>
        <taxon>Enterobacteriaceae</taxon>
        <taxon>Cedecea</taxon>
    </lineage>
</organism>
<dbReference type="GO" id="GO:0050355">
    <property type="term" value="F:inorganic triphosphate phosphatase activity"/>
    <property type="evidence" value="ECO:0007669"/>
    <property type="project" value="InterPro"/>
</dbReference>